<dbReference type="InterPro" id="IPR036026">
    <property type="entry name" value="Seven-hairpin_glycosidases"/>
</dbReference>
<dbReference type="EC" id="3.2.1.-" evidence="13"/>
<organism evidence="14 15">
    <name type="scientific">Puccinia coronata f. sp. avenae</name>
    <dbReference type="NCBI Taxonomy" id="200324"/>
    <lineage>
        <taxon>Eukaryota</taxon>
        <taxon>Fungi</taxon>
        <taxon>Dikarya</taxon>
        <taxon>Basidiomycota</taxon>
        <taxon>Pucciniomycotina</taxon>
        <taxon>Pucciniomycetes</taxon>
        <taxon>Pucciniales</taxon>
        <taxon>Pucciniaceae</taxon>
        <taxon>Puccinia</taxon>
    </lineage>
</organism>
<keyword evidence="15" id="KW-1185">Reference proteome</keyword>
<keyword evidence="11" id="KW-0106">Calcium</keyword>
<dbReference type="PRINTS" id="PR00747">
    <property type="entry name" value="GLYHDRLASE47"/>
</dbReference>
<keyword evidence="4" id="KW-0732">Signal</keyword>
<dbReference type="OrthoDB" id="8118055at2759"/>
<dbReference type="InterPro" id="IPR012341">
    <property type="entry name" value="6hp_glycosidase-like_sf"/>
</dbReference>
<dbReference type="InterPro" id="IPR050749">
    <property type="entry name" value="Glycosyl_Hydrolase_47"/>
</dbReference>
<evidence type="ECO:0000256" key="2">
    <source>
        <dbReference type="ARBA" id="ARBA00004922"/>
    </source>
</evidence>
<gene>
    <name evidence="14" type="ORF">PCANC_17642</name>
</gene>
<evidence type="ECO:0000256" key="7">
    <source>
        <dbReference type="ARBA" id="ARBA00023180"/>
    </source>
</evidence>
<dbReference type="InterPro" id="IPR001382">
    <property type="entry name" value="Glyco_hydro_47"/>
</dbReference>
<comment type="similarity">
    <text evidence="3 13">Belongs to the glycosyl hydrolase 47 family.</text>
</comment>
<dbReference type="GO" id="GO:0005783">
    <property type="term" value="C:endoplasmic reticulum"/>
    <property type="evidence" value="ECO:0007669"/>
    <property type="project" value="TreeGrafter"/>
</dbReference>
<evidence type="ECO:0000256" key="6">
    <source>
        <dbReference type="ARBA" id="ARBA00023157"/>
    </source>
</evidence>
<dbReference type="EMBL" id="PGCJ01000265">
    <property type="protein sequence ID" value="PLW35037.1"/>
    <property type="molecule type" value="Genomic_DNA"/>
</dbReference>
<evidence type="ECO:0000256" key="10">
    <source>
        <dbReference type="ARBA" id="ARBA00048605"/>
    </source>
</evidence>
<evidence type="ECO:0000256" key="11">
    <source>
        <dbReference type="PIRSR" id="PIRSR601382-2"/>
    </source>
</evidence>
<keyword evidence="5 13" id="KW-0378">Hydrolase</keyword>
<comment type="cofactor">
    <cofactor evidence="1 11">
        <name>Ca(2+)</name>
        <dbReference type="ChEBI" id="CHEBI:29108"/>
    </cofactor>
</comment>
<evidence type="ECO:0000313" key="14">
    <source>
        <dbReference type="EMBL" id="PLW35037.1"/>
    </source>
</evidence>
<keyword evidence="8 13" id="KW-0326">Glycosidase</keyword>
<dbReference type="Pfam" id="PF01532">
    <property type="entry name" value="Glyco_hydro_47"/>
    <property type="match status" value="1"/>
</dbReference>
<evidence type="ECO:0000313" key="15">
    <source>
        <dbReference type="Proteomes" id="UP000235388"/>
    </source>
</evidence>
<evidence type="ECO:0000256" key="4">
    <source>
        <dbReference type="ARBA" id="ARBA00022729"/>
    </source>
</evidence>
<keyword evidence="7" id="KW-0325">Glycoprotein</keyword>
<feature type="disulfide bond" evidence="12">
    <location>
        <begin position="518"/>
        <end position="547"/>
    </location>
</feature>
<evidence type="ECO:0000256" key="8">
    <source>
        <dbReference type="ARBA" id="ARBA00023295"/>
    </source>
</evidence>
<reference evidence="14 15" key="1">
    <citation type="submission" date="2017-11" db="EMBL/GenBank/DDBJ databases">
        <title>De novo assembly and phasing of dikaryotic genomes from two isolates of Puccinia coronata f. sp. avenae, the causal agent of oat crown rust.</title>
        <authorList>
            <person name="Miller M.E."/>
            <person name="Zhang Y."/>
            <person name="Omidvar V."/>
            <person name="Sperschneider J."/>
            <person name="Schwessinger B."/>
            <person name="Raley C."/>
            <person name="Palmer J.M."/>
            <person name="Garnica D."/>
            <person name="Upadhyaya N."/>
            <person name="Rathjen J."/>
            <person name="Taylor J.M."/>
            <person name="Park R.F."/>
            <person name="Dodds P.N."/>
            <person name="Hirsch C.D."/>
            <person name="Kianian S.F."/>
            <person name="Figueroa M."/>
        </authorList>
    </citation>
    <scope>NUCLEOTIDE SEQUENCE [LARGE SCALE GENOMIC DNA]</scope>
    <source>
        <strain evidence="14">12NC29</strain>
    </source>
</reference>
<dbReference type="Gene3D" id="1.50.10.10">
    <property type="match status" value="1"/>
</dbReference>
<comment type="catalytic activity">
    <reaction evidence="10">
        <text>N(4)-(alpha-D-Man-(1-&gt;2)-alpha-D-Man-(1-&gt;2)-alpha-D-Man-(1-&gt;3)-[alpha-D-Man-(1-&gt;2)-alpha-D-Man-(1-&gt;3)-[alpha-D-Man-(1-&gt;2)-alpha-D-Man-(1-&gt;6)]-alpha-D-Man-(1-&gt;6)]-beta-D-Man-(1-&gt;4)-beta-D-GlcNAc-(1-&gt;4)-beta-D-GlcNAc)-L-asparaginyl-[protein] (N-glucan mannose isomer 9A1,2,3B1,2,3) + 4 H2O = N(4)-(alpha-D-Man-(1-&gt;3)-[alpha-D-Man-(1-&gt;3)-[alpha-D-Man-(1-&gt;6)]-alpha-D-Man-(1-&gt;6)]-beta-D-Man-(1-&gt;4)-beta-D-GlcNAc-(1-&gt;4)-beta-D-GlcNAc)-L-asparaginyl-[protein] (N-glucan mannose isomer 5A1,2) + 4 beta-D-mannose</text>
        <dbReference type="Rhea" id="RHEA:56008"/>
        <dbReference type="Rhea" id="RHEA-COMP:14356"/>
        <dbReference type="Rhea" id="RHEA-COMP:14367"/>
        <dbReference type="ChEBI" id="CHEBI:15377"/>
        <dbReference type="ChEBI" id="CHEBI:28563"/>
        <dbReference type="ChEBI" id="CHEBI:59087"/>
        <dbReference type="ChEBI" id="CHEBI:139493"/>
        <dbReference type="EC" id="3.2.1.113"/>
    </reaction>
</comment>
<feature type="binding site" evidence="11">
    <location>
        <position position="654"/>
    </location>
    <ligand>
        <name>Ca(2+)</name>
        <dbReference type="ChEBI" id="CHEBI:29108"/>
    </ligand>
</feature>
<evidence type="ECO:0000256" key="1">
    <source>
        <dbReference type="ARBA" id="ARBA00001913"/>
    </source>
</evidence>
<keyword evidence="11" id="KW-0479">Metal-binding</keyword>
<dbReference type="PANTHER" id="PTHR11742:SF101">
    <property type="entry name" value="MANNOSYL-OLIGOSACCHARIDE ALPHA-1,2-MANNOSIDASE 1B"/>
    <property type="match status" value="1"/>
</dbReference>
<comment type="caution">
    <text evidence="14">The sequence shown here is derived from an EMBL/GenBank/DDBJ whole genome shotgun (WGS) entry which is preliminary data.</text>
</comment>
<sequence length="687" mass="76892">MCSKSGVVLPPIVLLLATGKGLIVLIENLGGRVVHQNLHVVTQLNAYQHADSHASLWQPEPVAAPALEMDARHERHRVIPGDIFTSSSGSFCSGAIVLQSLSRSVFVFIYIKCVIRIGQVLSVMRRPLVFFLRSLSLSLSLSRRVAHRRAHSPSTEATTHTMSTTNQALLPTAHQLKDTGQSTKSVLVNHGSRWLKSRAIVTLALILVVYHSLSSSHSPWRAQPKKVTLVQPSTLPRSSSSLDRQSQIRASFLRTYRIHAKPLNADATPLSLISKNPHNETDGANIVDSLTALHIMNLREEFEAALHHIINMDFQLFDRSPEMIIRSLGALLSTYEITGSNHSKILFKAQELGQQIQDSWSFDQSNVPYPWLSIGQQTGNKTLTIAQAGALALEFNRLSHWTGNNDYRAHADNTSRHIMNNPPAFPGRHSPTLTSSNGPPVAQIVNWGAKLNSFLEYGVKYWHLVGEPAMFYMTHWQESVDVLIQDLLQWSPGNNHPYLAGYSQARGGLETDMSQLSCFAPSSWMLGGKLLKNEAIFMLGLGMAETCYESGHASQIDAGSDKQINQLVNAPFYLRREVVETIWYAWRLTGDPKWQDRAWSLFQASETHFKTTGGYSSSAQQNSSEKFLFGEFFKYLYLTFAEFDYSLDEWVFSTHAHPFRIDPGTLEKKEAKGWALLNPPLQKKRLL</sequence>
<evidence type="ECO:0000256" key="5">
    <source>
        <dbReference type="ARBA" id="ARBA00022801"/>
    </source>
</evidence>
<dbReference type="GO" id="GO:0016020">
    <property type="term" value="C:membrane"/>
    <property type="evidence" value="ECO:0007669"/>
    <property type="project" value="InterPro"/>
</dbReference>
<dbReference type="STRING" id="200324.A0A2N5UBB4"/>
<proteinExistence type="inferred from homology"/>
<dbReference type="GO" id="GO:0005975">
    <property type="term" value="P:carbohydrate metabolic process"/>
    <property type="evidence" value="ECO:0007669"/>
    <property type="project" value="InterPro"/>
</dbReference>
<accession>A0A2N5UBB4</accession>
<dbReference type="GO" id="GO:0004571">
    <property type="term" value="F:mannosyl-oligosaccharide 1,2-alpha-mannosidase activity"/>
    <property type="evidence" value="ECO:0007669"/>
    <property type="project" value="UniProtKB-EC"/>
</dbReference>
<keyword evidence="6 12" id="KW-1015">Disulfide bond</keyword>
<evidence type="ECO:0000256" key="9">
    <source>
        <dbReference type="ARBA" id="ARBA00047669"/>
    </source>
</evidence>
<dbReference type="AlphaFoldDB" id="A0A2N5UBB4"/>
<evidence type="ECO:0000256" key="12">
    <source>
        <dbReference type="PIRSR" id="PIRSR601382-3"/>
    </source>
</evidence>
<dbReference type="SUPFAM" id="SSF48225">
    <property type="entry name" value="Seven-hairpin glycosidases"/>
    <property type="match status" value="1"/>
</dbReference>
<comment type="pathway">
    <text evidence="2">Protein modification; protein glycosylation.</text>
</comment>
<dbReference type="GO" id="GO:0005509">
    <property type="term" value="F:calcium ion binding"/>
    <property type="evidence" value="ECO:0007669"/>
    <property type="project" value="InterPro"/>
</dbReference>
<protein>
    <recommendedName>
        <fullName evidence="13">alpha-1,2-Mannosidase</fullName>
        <ecNumber evidence="13">3.2.1.-</ecNumber>
    </recommendedName>
</protein>
<evidence type="ECO:0000256" key="3">
    <source>
        <dbReference type="ARBA" id="ARBA00007658"/>
    </source>
</evidence>
<dbReference type="Proteomes" id="UP000235388">
    <property type="component" value="Unassembled WGS sequence"/>
</dbReference>
<name>A0A2N5UBB4_9BASI</name>
<comment type="catalytic activity">
    <reaction evidence="9">
        <text>N(4)-(alpha-D-Man-(1-&gt;2)-alpha-D-Man-(1-&gt;2)-alpha-D-Man-(1-&gt;3)-[alpha-D-Man-(1-&gt;3)-[alpha-D-Man-(1-&gt;2)-alpha-D-Man-(1-&gt;6)]-alpha-D-Man-(1-&gt;6)]-beta-D-Man-(1-&gt;4)-beta-D-GlcNAc-(1-&gt;4)-beta-D-GlcNAc)-L-asparaginyl-[protein] (N-glucan mannose isomer 8A1,2,3B1,3) + 3 H2O = N(4)-(alpha-D-Man-(1-&gt;3)-[alpha-D-Man-(1-&gt;3)-[alpha-D-Man-(1-&gt;6)]-alpha-D-Man-(1-&gt;6)]-beta-D-Man-(1-&gt;4)-beta-D-GlcNAc-(1-&gt;4)-beta-D-GlcNAc)-L-asparaginyl-[protein] (N-glucan mannose isomer 5A1,2) + 3 beta-D-mannose</text>
        <dbReference type="Rhea" id="RHEA:56028"/>
        <dbReference type="Rhea" id="RHEA-COMP:14358"/>
        <dbReference type="Rhea" id="RHEA-COMP:14367"/>
        <dbReference type="ChEBI" id="CHEBI:15377"/>
        <dbReference type="ChEBI" id="CHEBI:28563"/>
        <dbReference type="ChEBI" id="CHEBI:59087"/>
        <dbReference type="ChEBI" id="CHEBI:60628"/>
        <dbReference type="EC" id="3.2.1.113"/>
    </reaction>
</comment>
<dbReference type="PANTHER" id="PTHR11742">
    <property type="entry name" value="MANNOSYL-OLIGOSACCHARIDE ALPHA-1,2-MANNOSIDASE-RELATED"/>
    <property type="match status" value="1"/>
</dbReference>
<evidence type="ECO:0000256" key="13">
    <source>
        <dbReference type="RuleBase" id="RU361193"/>
    </source>
</evidence>
<dbReference type="GO" id="GO:0036503">
    <property type="term" value="P:ERAD pathway"/>
    <property type="evidence" value="ECO:0007669"/>
    <property type="project" value="UniProtKB-ARBA"/>
</dbReference>